<dbReference type="EMBL" id="MTYJ01000159">
    <property type="protein sequence ID" value="OQV11871.1"/>
    <property type="molecule type" value="Genomic_DNA"/>
</dbReference>
<accession>A0A1W0W9I7</accession>
<protein>
    <submittedName>
        <fullName evidence="2">Uncharacterized protein</fullName>
    </submittedName>
</protein>
<keyword evidence="3" id="KW-1185">Reference proteome</keyword>
<gene>
    <name evidence="2" type="ORF">BV898_13839</name>
</gene>
<name>A0A1W0W9I7_HYPEX</name>
<comment type="caution">
    <text evidence="2">The sequence shown here is derived from an EMBL/GenBank/DDBJ whole genome shotgun (WGS) entry which is preliminary data.</text>
</comment>
<evidence type="ECO:0000313" key="3">
    <source>
        <dbReference type="Proteomes" id="UP000192578"/>
    </source>
</evidence>
<reference evidence="3" key="1">
    <citation type="submission" date="2017-01" db="EMBL/GenBank/DDBJ databases">
        <title>Comparative genomics of anhydrobiosis in the tardigrade Hypsibius dujardini.</title>
        <authorList>
            <person name="Yoshida Y."/>
            <person name="Koutsovoulos G."/>
            <person name="Laetsch D."/>
            <person name="Stevens L."/>
            <person name="Kumar S."/>
            <person name="Horikawa D."/>
            <person name="Ishino K."/>
            <person name="Komine S."/>
            <person name="Tomita M."/>
            <person name="Blaxter M."/>
            <person name="Arakawa K."/>
        </authorList>
    </citation>
    <scope>NUCLEOTIDE SEQUENCE [LARGE SCALE GENOMIC DNA]</scope>
    <source>
        <strain evidence="3">Z151</strain>
    </source>
</reference>
<dbReference type="OrthoDB" id="10655410at2759"/>
<proteinExistence type="predicted"/>
<evidence type="ECO:0000313" key="2">
    <source>
        <dbReference type="EMBL" id="OQV11871.1"/>
    </source>
</evidence>
<sequence>MNQNLGKRPCWSRPMNSATGSTRRPEEQKTVCLTNGQAVTSTWMQLEQQIQANPSVAIRCKGSCPCAALTCPTMRGPQGGRDFGGMMRQRMNNFQGQQTNNQDF</sequence>
<evidence type="ECO:0000256" key="1">
    <source>
        <dbReference type="SAM" id="MobiDB-lite"/>
    </source>
</evidence>
<dbReference type="Proteomes" id="UP000192578">
    <property type="component" value="Unassembled WGS sequence"/>
</dbReference>
<organism evidence="2 3">
    <name type="scientific">Hypsibius exemplaris</name>
    <name type="common">Freshwater tardigrade</name>
    <dbReference type="NCBI Taxonomy" id="2072580"/>
    <lineage>
        <taxon>Eukaryota</taxon>
        <taxon>Metazoa</taxon>
        <taxon>Ecdysozoa</taxon>
        <taxon>Tardigrada</taxon>
        <taxon>Eutardigrada</taxon>
        <taxon>Parachela</taxon>
        <taxon>Hypsibioidea</taxon>
        <taxon>Hypsibiidae</taxon>
        <taxon>Hypsibius</taxon>
    </lineage>
</organism>
<dbReference type="AlphaFoldDB" id="A0A1W0W9I7"/>
<feature type="region of interest" description="Disordered" evidence="1">
    <location>
        <begin position="1"/>
        <end position="30"/>
    </location>
</feature>